<gene>
    <name evidence="1" type="ORF">AAW01_07470</name>
</gene>
<protein>
    <recommendedName>
        <fullName evidence="3">Thymidylate synthase</fullName>
    </recommendedName>
</protein>
<dbReference type="InterPro" id="IPR041881">
    <property type="entry name" value="PqqD_sf"/>
</dbReference>
<dbReference type="PATRIC" id="fig|502682.8.peg.1525"/>
<dbReference type="Pfam" id="PF05402">
    <property type="entry name" value="PqqD"/>
    <property type="match status" value="1"/>
</dbReference>
<dbReference type="OrthoDB" id="1495225at2"/>
<dbReference type="EMBL" id="LBHC01000002">
    <property type="protein sequence ID" value="KLE31425.1"/>
    <property type="molecule type" value="Genomic_DNA"/>
</dbReference>
<reference evidence="1 2" key="1">
    <citation type="submission" date="2015-04" db="EMBL/GenBank/DDBJ databases">
        <title>The draft genome sequence of Erythrobacr gangjinensis K7-2.</title>
        <authorList>
            <person name="Zhuang L."/>
            <person name="Liu Y."/>
            <person name="Shao Z."/>
        </authorList>
    </citation>
    <scope>NUCLEOTIDE SEQUENCE [LARGE SCALE GENOMIC DNA]</scope>
    <source>
        <strain evidence="1 2">K7-2</strain>
    </source>
</reference>
<dbReference type="Proteomes" id="UP000053070">
    <property type="component" value="Unassembled WGS sequence"/>
</dbReference>
<dbReference type="AlphaFoldDB" id="A0A0G9ML57"/>
<evidence type="ECO:0000313" key="1">
    <source>
        <dbReference type="EMBL" id="KLE31425.1"/>
    </source>
</evidence>
<proteinExistence type="predicted"/>
<dbReference type="InterPro" id="IPR008792">
    <property type="entry name" value="PQQD"/>
</dbReference>
<dbReference type="RefSeq" id="WP_047006777.1">
    <property type="nucleotide sequence ID" value="NZ_CP018097.1"/>
</dbReference>
<keyword evidence="2" id="KW-1185">Reference proteome</keyword>
<dbReference type="Gene3D" id="1.10.10.1150">
    <property type="entry name" value="Coenzyme PQQ synthesis protein D (PqqD)"/>
    <property type="match status" value="1"/>
</dbReference>
<sequence length="92" mass="9814">MDSETVIARNEDIVAREVGGETVLLDLQGGTYYGLNEVGGRIWAMLETDSHSIAAICDVLETEFDAARGELEADVKALTADLKENGLVSLTG</sequence>
<comment type="caution">
    <text evidence="1">The sequence shown here is derived from an EMBL/GenBank/DDBJ whole genome shotgun (WGS) entry which is preliminary data.</text>
</comment>
<evidence type="ECO:0000313" key="2">
    <source>
        <dbReference type="Proteomes" id="UP000053070"/>
    </source>
</evidence>
<organism evidence="1 2">
    <name type="scientific">Aurantiacibacter gangjinensis</name>
    <dbReference type="NCBI Taxonomy" id="502682"/>
    <lineage>
        <taxon>Bacteria</taxon>
        <taxon>Pseudomonadati</taxon>
        <taxon>Pseudomonadota</taxon>
        <taxon>Alphaproteobacteria</taxon>
        <taxon>Sphingomonadales</taxon>
        <taxon>Erythrobacteraceae</taxon>
        <taxon>Aurantiacibacter</taxon>
    </lineage>
</organism>
<dbReference type="STRING" id="502682.BMF35_a0498"/>
<name>A0A0G9ML57_9SPHN</name>
<accession>A0A0G9ML57</accession>
<evidence type="ECO:0008006" key="3">
    <source>
        <dbReference type="Google" id="ProtNLM"/>
    </source>
</evidence>